<dbReference type="NCBIfam" id="TIGR02118">
    <property type="entry name" value="EthD family reductase"/>
    <property type="match status" value="1"/>
</dbReference>
<accession>A0ABD6BCF6</accession>
<dbReference type="RefSeq" id="WP_390283561.1">
    <property type="nucleotide sequence ID" value="NZ_JBHUDI010000001.1"/>
</dbReference>
<protein>
    <submittedName>
        <fullName evidence="2">EthD family reductase</fullName>
    </submittedName>
</protein>
<evidence type="ECO:0000313" key="2">
    <source>
        <dbReference type="EMBL" id="MFD1562202.1"/>
    </source>
</evidence>
<keyword evidence="3" id="KW-1185">Reference proteome</keyword>
<dbReference type="InterPro" id="IPR011008">
    <property type="entry name" value="Dimeric_a/b-barrel"/>
</dbReference>
<evidence type="ECO:0000313" key="3">
    <source>
        <dbReference type="Proteomes" id="UP001597076"/>
    </source>
</evidence>
<organism evidence="2 3">
    <name type="scientific">Haloarchaeobius amylolyticus</name>
    <dbReference type="NCBI Taxonomy" id="1198296"/>
    <lineage>
        <taxon>Archaea</taxon>
        <taxon>Methanobacteriati</taxon>
        <taxon>Methanobacteriota</taxon>
        <taxon>Stenosarchaea group</taxon>
        <taxon>Halobacteria</taxon>
        <taxon>Halobacteriales</taxon>
        <taxon>Halorubellaceae</taxon>
        <taxon>Haloarchaeobius</taxon>
    </lineage>
</organism>
<dbReference type="Pfam" id="PF07110">
    <property type="entry name" value="EthD"/>
    <property type="match status" value="1"/>
</dbReference>
<dbReference type="Gene3D" id="3.30.70.100">
    <property type="match status" value="1"/>
</dbReference>
<feature type="domain" description="EthD" evidence="1">
    <location>
        <begin position="12"/>
        <end position="99"/>
    </location>
</feature>
<gene>
    <name evidence="2" type="ORF">ACFR99_01275</name>
</gene>
<name>A0ABD6BCF6_9EURY</name>
<dbReference type="EMBL" id="JBHUDI010000001">
    <property type="protein sequence ID" value="MFD1562202.1"/>
    <property type="molecule type" value="Genomic_DNA"/>
</dbReference>
<proteinExistence type="predicted"/>
<sequence>MTCKMIILSPRKEGLTHEECIEYLEQEHVSLVEELPGLKRFTTSIPFDPERIGYPLDPDGTRFDVMAKLQFESLDDLQAAFDSEPGQAVLRDAQNFVDVDGGVMIAIDDETLRHQTIPADL</sequence>
<dbReference type="Proteomes" id="UP001597076">
    <property type="component" value="Unassembled WGS sequence"/>
</dbReference>
<comment type="caution">
    <text evidence="2">The sequence shown here is derived from an EMBL/GenBank/DDBJ whole genome shotgun (WGS) entry which is preliminary data.</text>
</comment>
<dbReference type="InterPro" id="IPR009799">
    <property type="entry name" value="EthD_dom"/>
</dbReference>
<dbReference type="AlphaFoldDB" id="A0ABD6BCF6"/>
<evidence type="ECO:0000259" key="1">
    <source>
        <dbReference type="Pfam" id="PF07110"/>
    </source>
</evidence>
<dbReference type="SUPFAM" id="SSF54909">
    <property type="entry name" value="Dimeric alpha+beta barrel"/>
    <property type="match status" value="1"/>
</dbReference>
<reference evidence="2 3" key="1">
    <citation type="journal article" date="2019" name="Int. J. Syst. Evol. Microbiol.">
        <title>The Global Catalogue of Microorganisms (GCM) 10K type strain sequencing project: providing services to taxonomists for standard genome sequencing and annotation.</title>
        <authorList>
            <consortium name="The Broad Institute Genomics Platform"/>
            <consortium name="The Broad Institute Genome Sequencing Center for Infectious Disease"/>
            <person name="Wu L."/>
            <person name="Ma J."/>
        </authorList>
    </citation>
    <scope>NUCLEOTIDE SEQUENCE [LARGE SCALE GENOMIC DNA]</scope>
    <source>
        <strain evidence="2 3">CGMCC 1.12230</strain>
    </source>
</reference>